<sequence>MSRAPVAIIGYGNPSRGDDALGPLLLERLGQSQDIDPRQYESVTDFQLQIEHVTDLEQRDLLLFIDASVSARPPFEFSRLTPQRDHSYSSHSLSPATLLSVYQDVYKIAPPPAYLLTIPGYLFELGQPLSQRAAEHLEQAVSFVEELLQHPQRRFWESKIRS</sequence>
<accession>A0A2N6CXN5</accession>
<dbReference type="SUPFAM" id="SSF53163">
    <property type="entry name" value="HybD-like"/>
    <property type="match status" value="1"/>
</dbReference>
<dbReference type="CDD" id="cd06066">
    <property type="entry name" value="H2MP_NAD-link-bidir"/>
    <property type="match status" value="1"/>
</dbReference>
<protein>
    <submittedName>
        <fullName evidence="1">Ni/Fe hydrogenase</fullName>
    </submittedName>
</protein>
<organism evidence="1 2">
    <name type="scientific">Sedimenticola selenatireducens</name>
    <dbReference type="NCBI Taxonomy" id="191960"/>
    <lineage>
        <taxon>Bacteria</taxon>
        <taxon>Pseudomonadati</taxon>
        <taxon>Pseudomonadota</taxon>
        <taxon>Gammaproteobacteria</taxon>
        <taxon>Chromatiales</taxon>
        <taxon>Sedimenticolaceae</taxon>
        <taxon>Sedimenticola</taxon>
    </lineage>
</organism>
<comment type="caution">
    <text evidence="1">The sequence shown here is derived from an EMBL/GenBank/DDBJ whole genome shotgun (WGS) entry which is preliminary data.</text>
</comment>
<dbReference type="PANTHER" id="PTHR30302:SF5">
    <property type="entry name" value="SLR1876 PROTEIN"/>
    <property type="match status" value="1"/>
</dbReference>
<dbReference type="PANTHER" id="PTHR30302">
    <property type="entry name" value="HYDROGENASE 1 MATURATION PROTEASE"/>
    <property type="match status" value="1"/>
</dbReference>
<dbReference type="AlphaFoldDB" id="A0A2N6CXN5"/>
<dbReference type="NCBIfam" id="TIGR00072">
    <property type="entry name" value="hydrog_prot"/>
    <property type="match status" value="1"/>
</dbReference>
<dbReference type="Gene3D" id="3.40.50.1450">
    <property type="entry name" value="HybD-like"/>
    <property type="match status" value="1"/>
</dbReference>
<dbReference type="GO" id="GO:0004175">
    <property type="term" value="F:endopeptidase activity"/>
    <property type="evidence" value="ECO:0007669"/>
    <property type="project" value="TreeGrafter"/>
</dbReference>
<evidence type="ECO:0000313" key="2">
    <source>
        <dbReference type="Proteomes" id="UP000235015"/>
    </source>
</evidence>
<name>A0A2N6CXN5_9GAMM</name>
<dbReference type="EMBL" id="PKUN01000009">
    <property type="protein sequence ID" value="PLX62060.1"/>
    <property type="molecule type" value="Genomic_DNA"/>
</dbReference>
<dbReference type="GO" id="GO:0016485">
    <property type="term" value="P:protein processing"/>
    <property type="evidence" value="ECO:0007669"/>
    <property type="project" value="TreeGrafter"/>
</dbReference>
<dbReference type="RefSeq" id="WP_273438865.1">
    <property type="nucleotide sequence ID" value="NZ_CAXXYC010000001.1"/>
</dbReference>
<gene>
    <name evidence="1" type="ORF">C0630_08650</name>
</gene>
<dbReference type="STRING" id="1111735.GCA_000428045_04162"/>
<evidence type="ECO:0000313" key="1">
    <source>
        <dbReference type="EMBL" id="PLX62060.1"/>
    </source>
</evidence>
<dbReference type="InterPro" id="IPR023430">
    <property type="entry name" value="Pept_HybD-like_dom_sf"/>
</dbReference>
<dbReference type="Proteomes" id="UP000235015">
    <property type="component" value="Unassembled WGS sequence"/>
</dbReference>
<reference evidence="1 2" key="1">
    <citation type="submission" date="2017-11" db="EMBL/GenBank/DDBJ databases">
        <title>Genome-resolved metagenomics identifies genetic mobility, metabolic interactions, and unexpected diversity in perchlorate-reducing communities.</title>
        <authorList>
            <person name="Barnum T.P."/>
            <person name="Figueroa I.A."/>
            <person name="Carlstrom C.I."/>
            <person name="Lucas L.N."/>
            <person name="Engelbrektson A.L."/>
            <person name="Coates J.D."/>
        </authorList>
    </citation>
    <scope>NUCLEOTIDE SEQUENCE [LARGE SCALE GENOMIC DNA]</scope>
    <source>
        <strain evidence="1">BM301</strain>
    </source>
</reference>
<proteinExistence type="predicted"/>
<dbReference type="InterPro" id="IPR000671">
    <property type="entry name" value="Peptidase_A31"/>
</dbReference>
<dbReference type="GO" id="GO:0008047">
    <property type="term" value="F:enzyme activator activity"/>
    <property type="evidence" value="ECO:0007669"/>
    <property type="project" value="InterPro"/>
</dbReference>